<dbReference type="Gene3D" id="2.40.260.10">
    <property type="entry name" value="Sortase"/>
    <property type="match status" value="1"/>
</dbReference>
<dbReference type="RefSeq" id="WP_197991782.1">
    <property type="nucleotide sequence ID" value="NZ_JACYXC010000001.1"/>
</dbReference>
<accession>A0ABS0NG71</accession>
<feature type="region of interest" description="Disordered" evidence="2">
    <location>
        <begin position="1"/>
        <end position="29"/>
    </location>
</feature>
<feature type="compositionally biased region" description="Basic and acidic residues" evidence="2">
    <location>
        <begin position="1"/>
        <end position="11"/>
    </location>
</feature>
<sequence length="182" mass="19597">MVAPPGHDRAAGPRPRAGRPGTPPLPYAPATAIAIPGLALEAPLTGLGRDRRGRLRTPPVEEARLAGWYEHGPAPGERGTAVIVGHRDTPTGPAVFLNLDDLDRGDEIEVVRADRRTAVFTVDAVRTFDKSRFPDTRVYGSRGRPELRLLTCGGTFHRERGYAANIVVFAHLTDVRPTAGVT</sequence>
<name>A0ABS0NG71_9ACTN</name>
<keyword evidence="1" id="KW-0378">Hydrolase</keyword>
<evidence type="ECO:0000313" key="3">
    <source>
        <dbReference type="EMBL" id="MBH5334114.1"/>
    </source>
</evidence>
<organism evidence="3 4">
    <name type="scientific">Streptomyces pactum</name>
    <dbReference type="NCBI Taxonomy" id="68249"/>
    <lineage>
        <taxon>Bacteria</taxon>
        <taxon>Bacillati</taxon>
        <taxon>Actinomycetota</taxon>
        <taxon>Actinomycetes</taxon>
        <taxon>Kitasatosporales</taxon>
        <taxon>Streptomycetaceae</taxon>
        <taxon>Streptomyces</taxon>
    </lineage>
</organism>
<reference evidence="3 4" key="1">
    <citation type="submission" date="2020-09" db="EMBL/GenBank/DDBJ databases">
        <title>Biosynthesis of the nuclear factor of activated T cells inhibitor NFAT-133 and its congeners in Streptomyces pactum.</title>
        <authorList>
            <person name="Zhou W."/>
            <person name="Posri P."/>
            <person name="Abugrain M.E."/>
            <person name="Weisberg A.J."/>
            <person name="Chang J.H."/>
            <person name="Mahmud T."/>
        </authorList>
    </citation>
    <scope>NUCLEOTIDE SEQUENCE [LARGE SCALE GENOMIC DNA]</scope>
    <source>
        <strain evidence="3 4">ATCC 27456</strain>
    </source>
</reference>
<proteinExistence type="predicted"/>
<comment type="caution">
    <text evidence="3">The sequence shown here is derived from an EMBL/GenBank/DDBJ whole genome shotgun (WGS) entry which is preliminary data.</text>
</comment>
<evidence type="ECO:0000256" key="1">
    <source>
        <dbReference type="ARBA" id="ARBA00022801"/>
    </source>
</evidence>
<dbReference type="InterPro" id="IPR005754">
    <property type="entry name" value="Sortase"/>
</dbReference>
<dbReference type="CDD" id="cd05829">
    <property type="entry name" value="Sortase_F"/>
    <property type="match status" value="1"/>
</dbReference>
<dbReference type="SUPFAM" id="SSF63817">
    <property type="entry name" value="Sortase"/>
    <property type="match status" value="1"/>
</dbReference>
<evidence type="ECO:0000313" key="4">
    <source>
        <dbReference type="Proteomes" id="UP000807371"/>
    </source>
</evidence>
<dbReference type="InterPro" id="IPR042001">
    <property type="entry name" value="Sortase_F"/>
</dbReference>
<gene>
    <name evidence="3" type="ORF">IHE55_04580</name>
</gene>
<dbReference type="InterPro" id="IPR023365">
    <property type="entry name" value="Sortase_dom-sf"/>
</dbReference>
<dbReference type="EMBL" id="JACYXC010000001">
    <property type="protein sequence ID" value="MBH5334114.1"/>
    <property type="molecule type" value="Genomic_DNA"/>
</dbReference>
<dbReference type="Proteomes" id="UP000807371">
    <property type="component" value="Unassembled WGS sequence"/>
</dbReference>
<evidence type="ECO:0000256" key="2">
    <source>
        <dbReference type="SAM" id="MobiDB-lite"/>
    </source>
</evidence>
<dbReference type="Pfam" id="PF04203">
    <property type="entry name" value="Sortase"/>
    <property type="match status" value="1"/>
</dbReference>
<keyword evidence="4" id="KW-1185">Reference proteome</keyword>
<protein>
    <submittedName>
        <fullName evidence="3">Class F sortase</fullName>
    </submittedName>
</protein>
<dbReference type="NCBIfam" id="NF033748">
    <property type="entry name" value="class_F_sortase"/>
    <property type="match status" value="1"/>
</dbReference>